<evidence type="ECO:0000313" key="6">
    <source>
        <dbReference type="Proteomes" id="UP000256388"/>
    </source>
</evidence>
<evidence type="ECO:0000313" key="5">
    <source>
        <dbReference type="EMBL" id="REG05491.1"/>
    </source>
</evidence>
<dbReference type="OrthoDB" id="146373at2"/>
<keyword evidence="6" id="KW-1185">Reference proteome</keyword>
<dbReference type="InterPro" id="IPR036390">
    <property type="entry name" value="WH_DNA-bd_sf"/>
</dbReference>
<dbReference type="InterPro" id="IPR036388">
    <property type="entry name" value="WH-like_DNA-bd_sf"/>
</dbReference>
<sequence length="252" mass="29043">MEIDRNHQKPLHSQLTEVIRDRIRTGFYPVESKLPSEREICEEFNVSRTTVRETIRQLIREDLVNVQAGRGAFVKKPNRNISVNVSLNGFSNDLIKSGKTPSSRLLSLEVVTQPKEEFAQAMKLEPGDELIKIERLRLVNNVPLAIHLVLVNHRFCPKILEYNLAQISLFRILRDVFHLKIDRATQEVFASLSNERERELLALPEPSAVLHEYRTTYLDTGEIIEYSAATYCGDFYHLLINLDATEKIFKGE</sequence>
<accession>A0A3E0A4K6</accession>
<organism evidence="5 6">
    <name type="scientific">Pelolinea submarina</name>
    <dbReference type="NCBI Taxonomy" id="913107"/>
    <lineage>
        <taxon>Bacteria</taxon>
        <taxon>Bacillati</taxon>
        <taxon>Chloroflexota</taxon>
        <taxon>Anaerolineae</taxon>
        <taxon>Anaerolineales</taxon>
        <taxon>Anaerolineaceae</taxon>
        <taxon>Pelolinea</taxon>
    </lineage>
</organism>
<dbReference type="PROSITE" id="PS50949">
    <property type="entry name" value="HTH_GNTR"/>
    <property type="match status" value="1"/>
</dbReference>
<dbReference type="SUPFAM" id="SSF46785">
    <property type="entry name" value="Winged helix' DNA-binding domain"/>
    <property type="match status" value="1"/>
</dbReference>
<dbReference type="GO" id="GO:0003677">
    <property type="term" value="F:DNA binding"/>
    <property type="evidence" value="ECO:0007669"/>
    <property type="project" value="UniProtKB-KW"/>
</dbReference>
<dbReference type="EMBL" id="QUMS01000005">
    <property type="protein sequence ID" value="REG05491.1"/>
    <property type="molecule type" value="Genomic_DNA"/>
</dbReference>
<dbReference type="GO" id="GO:0045892">
    <property type="term" value="P:negative regulation of DNA-templated transcription"/>
    <property type="evidence" value="ECO:0007669"/>
    <property type="project" value="TreeGrafter"/>
</dbReference>
<dbReference type="Gene3D" id="1.10.10.10">
    <property type="entry name" value="Winged helix-like DNA-binding domain superfamily/Winged helix DNA-binding domain"/>
    <property type="match status" value="1"/>
</dbReference>
<name>A0A3E0A4K6_9CHLR</name>
<dbReference type="SMART" id="SM00866">
    <property type="entry name" value="UTRA"/>
    <property type="match status" value="1"/>
</dbReference>
<dbReference type="PANTHER" id="PTHR44846:SF1">
    <property type="entry name" value="MANNOSYL-D-GLYCERATE TRANSPORT_METABOLISM SYSTEM REPRESSOR MNGR-RELATED"/>
    <property type="match status" value="1"/>
</dbReference>
<dbReference type="PANTHER" id="PTHR44846">
    <property type="entry name" value="MANNOSYL-D-GLYCERATE TRANSPORT/METABOLISM SYSTEM REPRESSOR MNGR-RELATED"/>
    <property type="match status" value="1"/>
</dbReference>
<protein>
    <submittedName>
        <fullName evidence="5">GntR family transcriptional regulator</fullName>
    </submittedName>
</protein>
<reference evidence="5 6" key="1">
    <citation type="submission" date="2018-08" db="EMBL/GenBank/DDBJ databases">
        <title>Genomic Encyclopedia of Type Strains, Phase IV (KMG-IV): sequencing the most valuable type-strain genomes for metagenomic binning, comparative biology and taxonomic classification.</title>
        <authorList>
            <person name="Goeker M."/>
        </authorList>
    </citation>
    <scope>NUCLEOTIDE SEQUENCE [LARGE SCALE GENOMIC DNA]</scope>
    <source>
        <strain evidence="5 6">DSM 23923</strain>
    </source>
</reference>
<dbReference type="CDD" id="cd07377">
    <property type="entry name" value="WHTH_GntR"/>
    <property type="match status" value="1"/>
</dbReference>
<evidence type="ECO:0000256" key="1">
    <source>
        <dbReference type="ARBA" id="ARBA00023015"/>
    </source>
</evidence>
<evidence type="ECO:0000259" key="4">
    <source>
        <dbReference type="PROSITE" id="PS50949"/>
    </source>
</evidence>
<dbReference type="InterPro" id="IPR000524">
    <property type="entry name" value="Tscrpt_reg_HTH_GntR"/>
</dbReference>
<dbReference type="AlphaFoldDB" id="A0A3E0A4K6"/>
<dbReference type="Pfam" id="PF00392">
    <property type="entry name" value="GntR"/>
    <property type="match status" value="1"/>
</dbReference>
<keyword evidence="1" id="KW-0805">Transcription regulation</keyword>
<dbReference type="Gene3D" id="3.40.1410.10">
    <property type="entry name" value="Chorismate lyase-like"/>
    <property type="match status" value="1"/>
</dbReference>
<keyword evidence="2" id="KW-0238">DNA-binding</keyword>
<dbReference type="Proteomes" id="UP000256388">
    <property type="component" value="Unassembled WGS sequence"/>
</dbReference>
<comment type="caution">
    <text evidence="5">The sequence shown here is derived from an EMBL/GenBank/DDBJ whole genome shotgun (WGS) entry which is preliminary data.</text>
</comment>
<dbReference type="SMART" id="SM00345">
    <property type="entry name" value="HTH_GNTR"/>
    <property type="match status" value="1"/>
</dbReference>
<dbReference type="InterPro" id="IPR050679">
    <property type="entry name" value="Bact_HTH_transcr_reg"/>
</dbReference>
<dbReference type="SUPFAM" id="SSF64288">
    <property type="entry name" value="Chorismate lyase-like"/>
    <property type="match status" value="1"/>
</dbReference>
<keyword evidence="3" id="KW-0804">Transcription</keyword>
<gene>
    <name evidence="5" type="ORF">DFR64_2895</name>
</gene>
<dbReference type="PRINTS" id="PR00035">
    <property type="entry name" value="HTHGNTR"/>
</dbReference>
<proteinExistence type="predicted"/>
<dbReference type="GO" id="GO:0003700">
    <property type="term" value="F:DNA-binding transcription factor activity"/>
    <property type="evidence" value="ECO:0007669"/>
    <property type="project" value="InterPro"/>
</dbReference>
<dbReference type="InterPro" id="IPR011663">
    <property type="entry name" value="UTRA"/>
</dbReference>
<feature type="domain" description="HTH gntR-type" evidence="4">
    <location>
        <begin position="9"/>
        <end position="77"/>
    </location>
</feature>
<dbReference type="Pfam" id="PF07702">
    <property type="entry name" value="UTRA"/>
    <property type="match status" value="1"/>
</dbReference>
<dbReference type="InterPro" id="IPR028978">
    <property type="entry name" value="Chorismate_lyase_/UTRA_dom_sf"/>
</dbReference>
<evidence type="ECO:0000256" key="3">
    <source>
        <dbReference type="ARBA" id="ARBA00023163"/>
    </source>
</evidence>
<evidence type="ECO:0000256" key="2">
    <source>
        <dbReference type="ARBA" id="ARBA00023125"/>
    </source>
</evidence>